<dbReference type="EMBL" id="UINC01027840">
    <property type="protein sequence ID" value="SVB07780.1"/>
    <property type="molecule type" value="Genomic_DNA"/>
</dbReference>
<sequence length="248" mass="27349">MGSSLTFTHYLTGDLDKIKTFISEQGELIGPDNRSNEGQIISGSFGGLTFTSGYLASYTIRFEPNRPVTANSTVVFYDDLDGEFTQNIEDIQEESILNCKNITFENTSTEEIGEINDFISASYNYTSDVRPVYSAGNTVPDRISFGRKNVAMGIQVDNPTGYMHYNGITANFKINLFNHGGTESVENFSCFGTLQSRAIEARAGNKVSHQLAVISHKHHGYSLAEIFGMTPTVRPDINEGIYPPPNLN</sequence>
<name>A0A382B1S6_9ZZZZ</name>
<evidence type="ECO:0000313" key="1">
    <source>
        <dbReference type="EMBL" id="SVB07780.1"/>
    </source>
</evidence>
<proteinExistence type="predicted"/>
<gene>
    <name evidence="1" type="ORF">METZ01_LOCUS160634</name>
</gene>
<organism evidence="1">
    <name type="scientific">marine metagenome</name>
    <dbReference type="NCBI Taxonomy" id="408172"/>
    <lineage>
        <taxon>unclassified sequences</taxon>
        <taxon>metagenomes</taxon>
        <taxon>ecological metagenomes</taxon>
    </lineage>
</organism>
<reference evidence="1" key="1">
    <citation type="submission" date="2018-05" db="EMBL/GenBank/DDBJ databases">
        <authorList>
            <person name="Lanie J.A."/>
            <person name="Ng W.-L."/>
            <person name="Kazmierczak K.M."/>
            <person name="Andrzejewski T.M."/>
            <person name="Davidsen T.M."/>
            <person name="Wayne K.J."/>
            <person name="Tettelin H."/>
            <person name="Glass J.I."/>
            <person name="Rusch D."/>
            <person name="Podicherti R."/>
            <person name="Tsui H.-C.T."/>
            <person name="Winkler M.E."/>
        </authorList>
    </citation>
    <scope>NUCLEOTIDE SEQUENCE</scope>
</reference>
<accession>A0A382B1S6</accession>
<dbReference type="AlphaFoldDB" id="A0A382B1S6"/>
<protein>
    <submittedName>
        <fullName evidence="1">Uncharacterized protein</fullName>
    </submittedName>
</protein>